<dbReference type="OrthoDB" id="10254604at2759"/>
<protein>
    <submittedName>
        <fullName evidence="1">Uncharacterized protein</fullName>
    </submittedName>
</protein>
<sequence>MSSICSVAIISGHGKIGLCLAHLLSPKYTISSIICSSTQFQDILTTGAHLLLLSLEEASMQEFTKAFEDIKVDMVVFSFGAGGKGGLERTKAVDYEGVVKVFDAIAAMEKPVRLLLVSSINSHDCSKPAPSHYVRGNFKWTIVRPGWLINMPGVGMASIGRMGMSTRIVRDDVALMLSLLVEHPNAARLALDIVGGETPLKEALDKAIEACEMNMY</sequence>
<dbReference type="SUPFAM" id="SSF51735">
    <property type="entry name" value="NAD(P)-binding Rossmann-fold domains"/>
    <property type="match status" value="1"/>
</dbReference>
<keyword evidence="2" id="KW-1185">Reference proteome</keyword>
<dbReference type="HOGENOM" id="CLU_025711_1_1_1"/>
<dbReference type="AlphaFoldDB" id="M5G454"/>
<dbReference type="STRING" id="1858805.M5G454"/>
<dbReference type="Proteomes" id="UP000030653">
    <property type="component" value="Unassembled WGS sequence"/>
</dbReference>
<reference evidence="1 2" key="1">
    <citation type="journal article" date="2012" name="Science">
        <title>The Paleozoic origin of enzymatic lignin decomposition reconstructed from 31 fungal genomes.</title>
        <authorList>
            <person name="Floudas D."/>
            <person name="Binder M."/>
            <person name="Riley R."/>
            <person name="Barry K."/>
            <person name="Blanchette R.A."/>
            <person name="Henrissat B."/>
            <person name="Martinez A.T."/>
            <person name="Otillar R."/>
            <person name="Spatafora J.W."/>
            <person name="Yadav J.S."/>
            <person name="Aerts A."/>
            <person name="Benoit I."/>
            <person name="Boyd A."/>
            <person name="Carlson A."/>
            <person name="Copeland A."/>
            <person name="Coutinho P.M."/>
            <person name="de Vries R.P."/>
            <person name="Ferreira P."/>
            <person name="Findley K."/>
            <person name="Foster B."/>
            <person name="Gaskell J."/>
            <person name="Glotzer D."/>
            <person name="Gorecki P."/>
            <person name="Heitman J."/>
            <person name="Hesse C."/>
            <person name="Hori C."/>
            <person name="Igarashi K."/>
            <person name="Jurgens J.A."/>
            <person name="Kallen N."/>
            <person name="Kersten P."/>
            <person name="Kohler A."/>
            <person name="Kuees U."/>
            <person name="Kumar T.K.A."/>
            <person name="Kuo A."/>
            <person name="LaButti K."/>
            <person name="Larrondo L.F."/>
            <person name="Lindquist E."/>
            <person name="Ling A."/>
            <person name="Lombard V."/>
            <person name="Lucas S."/>
            <person name="Lundell T."/>
            <person name="Martin R."/>
            <person name="McLaughlin D.J."/>
            <person name="Morgenstern I."/>
            <person name="Morin E."/>
            <person name="Murat C."/>
            <person name="Nagy L.G."/>
            <person name="Nolan M."/>
            <person name="Ohm R.A."/>
            <person name="Patyshakuliyeva A."/>
            <person name="Rokas A."/>
            <person name="Ruiz-Duenas F.J."/>
            <person name="Sabat G."/>
            <person name="Salamov A."/>
            <person name="Samejima M."/>
            <person name="Schmutz J."/>
            <person name="Slot J.C."/>
            <person name="St John F."/>
            <person name="Stenlid J."/>
            <person name="Sun H."/>
            <person name="Sun S."/>
            <person name="Syed K."/>
            <person name="Tsang A."/>
            <person name="Wiebenga A."/>
            <person name="Young D."/>
            <person name="Pisabarro A."/>
            <person name="Eastwood D.C."/>
            <person name="Martin F."/>
            <person name="Cullen D."/>
            <person name="Grigoriev I.V."/>
            <person name="Hibbett D.S."/>
        </authorList>
    </citation>
    <scope>NUCLEOTIDE SEQUENCE [LARGE SCALE GENOMIC DNA]</scope>
    <source>
        <strain evidence="1 2">DJM-731 SS1</strain>
    </source>
</reference>
<dbReference type="Gene3D" id="3.40.50.720">
    <property type="entry name" value="NAD(P)-binding Rossmann-like Domain"/>
    <property type="match status" value="1"/>
</dbReference>
<dbReference type="InterPro" id="IPR036291">
    <property type="entry name" value="NAD(P)-bd_dom_sf"/>
</dbReference>
<dbReference type="EMBL" id="JH795866">
    <property type="protein sequence ID" value="EJU00617.1"/>
    <property type="molecule type" value="Genomic_DNA"/>
</dbReference>
<evidence type="ECO:0000313" key="1">
    <source>
        <dbReference type="EMBL" id="EJU00617.1"/>
    </source>
</evidence>
<dbReference type="PANTHER" id="PTHR15020">
    <property type="entry name" value="FLAVIN REDUCTASE-RELATED"/>
    <property type="match status" value="1"/>
</dbReference>
<dbReference type="OMA" id="MNIDWTI"/>
<dbReference type="PANTHER" id="PTHR15020:SF50">
    <property type="entry name" value="UPF0659 PROTEIN YMR090W"/>
    <property type="match status" value="1"/>
</dbReference>
<name>M5G454_DACPD</name>
<proteinExistence type="predicted"/>
<accession>M5G454</accession>
<dbReference type="RefSeq" id="XP_040627514.1">
    <property type="nucleotide sequence ID" value="XM_040776925.1"/>
</dbReference>
<gene>
    <name evidence="1" type="ORF">DACRYDRAFT_89632</name>
</gene>
<organism evidence="1 2">
    <name type="scientific">Dacryopinax primogenitus (strain DJM 731)</name>
    <name type="common">Brown rot fungus</name>
    <dbReference type="NCBI Taxonomy" id="1858805"/>
    <lineage>
        <taxon>Eukaryota</taxon>
        <taxon>Fungi</taxon>
        <taxon>Dikarya</taxon>
        <taxon>Basidiomycota</taxon>
        <taxon>Agaricomycotina</taxon>
        <taxon>Dacrymycetes</taxon>
        <taxon>Dacrymycetales</taxon>
        <taxon>Dacrymycetaceae</taxon>
        <taxon>Dacryopinax</taxon>
    </lineage>
</organism>
<dbReference type="GeneID" id="63691987"/>
<evidence type="ECO:0000313" key="2">
    <source>
        <dbReference type="Proteomes" id="UP000030653"/>
    </source>
</evidence>